<evidence type="ECO:0000313" key="10">
    <source>
        <dbReference type="EMBL" id="KEQ28112.1"/>
    </source>
</evidence>
<keyword evidence="4" id="KW-0479">Metal-binding</keyword>
<keyword evidence="5" id="KW-0378">Hydrolase</keyword>
<evidence type="ECO:0000256" key="7">
    <source>
        <dbReference type="ARBA" id="ARBA00023049"/>
    </source>
</evidence>
<dbReference type="PANTHER" id="PTHR11705">
    <property type="entry name" value="PROTEASE FAMILY M14 CARBOXYPEPTIDASE A,B"/>
    <property type="match status" value="1"/>
</dbReference>
<keyword evidence="7" id="KW-0482">Metalloprotease</keyword>
<dbReference type="PROSITE" id="PS00132">
    <property type="entry name" value="CARBOXYPEPT_ZN_1"/>
    <property type="match status" value="1"/>
</dbReference>
<feature type="domain" description="Peptidase M14" evidence="9">
    <location>
        <begin position="44"/>
        <end position="319"/>
    </location>
</feature>
<dbReference type="SMART" id="SM00631">
    <property type="entry name" value="Zn_pept"/>
    <property type="match status" value="1"/>
</dbReference>
<keyword evidence="11" id="KW-1185">Reference proteome</keyword>
<evidence type="ECO:0000256" key="8">
    <source>
        <dbReference type="SAM" id="SignalP"/>
    </source>
</evidence>
<keyword evidence="3" id="KW-0645">Protease</keyword>
<feature type="chain" id="PRO_5001761567" evidence="8">
    <location>
        <begin position="25"/>
        <end position="913"/>
    </location>
</feature>
<dbReference type="CDD" id="cd06240">
    <property type="entry name" value="M14-like"/>
    <property type="match status" value="1"/>
</dbReference>
<evidence type="ECO:0000256" key="5">
    <source>
        <dbReference type="ARBA" id="ARBA00022801"/>
    </source>
</evidence>
<dbReference type="InterPro" id="IPR057246">
    <property type="entry name" value="CARBOXYPEPT_ZN_1"/>
</dbReference>
<evidence type="ECO:0000256" key="3">
    <source>
        <dbReference type="ARBA" id="ARBA00022670"/>
    </source>
</evidence>
<dbReference type="Pfam" id="PF00246">
    <property type="entry name" value="Peptidase_M14"/>
    <property type="match status" value="1"/>
</dbReference>
<dbReference type="OrthoDB" id="9758209at2"/>
<gene>
    <name evidence="10" type="ORF">N180_00290</name>
</gene>
<evidence type="ECO:0000256" key="1">
    <source>
        <dbReference type="ARBA" id="ARBA00001947"/>
    </source>
</evidence>
<sequence length="913" mass="101302">MMNCKHLLYGMALSALICAGPVMAQTIPSPKEHFGFNIGDDYSLANYTQAEAYFKKLAAASDRVLLREIGSTEENRKQYVMIVSSPANLKKIDRYKEISQKLARAENLTDEEAAKLSLEGKPVVWIDGGLHATETVATQQLLETYYQLVSRKDPETMRILDDVIILLSQVNPDGQELVSNWYMQGKDLSKRNMNIPRLYQKYIGHDNNRDFYMMNMKETTNISKQQYVEWMPQIIYNHHQTSPEGAVVAGPPYRDPFNFAYDPLLITGIDGVAASMINRLNAEGKPGYTRLSGSVYSTWWNGGLRTTPYFHNMIGILTETTGNPTPSKIALVPERLIPNNATPYPITPQEWKFRKSIDYSVSMNYAILDYASRSSDKLLYNIYVMGRNAIQKGNQDNWTLQPNYIASINAAYEKDKKAGLIAKSESVGRGGPEIPMKYYDDVLKNPALRDARGYIIPADQSDFPTAVKYINSLLKSGVLVERATAAFSVNGKNYPAGSYIVKTNQAFRPHVLDMFEPQDHPNDFQYPGGPPVRPYDAAGWTLAFQMGVQFDRILEGFEGPFERVAYGELQNAPAAKVTPSAGGYLLSAAVNNSFIVVNDLLKAGIEVSRINSAQDKMPAGSFYVPAKGLAILQKSGVEFGTAATGVKGKPNGAVKITPAKIALFDQYGGSMPSGWVRWIMEQYHFAFQLVYPKDIDQGKLRSKYDMILFISGGIPPVGRTEPVWGRMPKEDEVPAEFRGWLGSITPDKSIPQLKAFLEEGGNIVTIGSSTNLAYHLGLPVKNALVETKDGKEVNLPGDKFYIPGSILQVNVDTSLPSNWGMPAKADVVYNNSPVFHFADGAEAQGIKPLIWFGKEDSLRSGWAWGQSYLKDGVAAFVAPVGKGKLYAFGPEITFRAQSHSTFKLLFNELYLKK</sequence>
<dbReference type="SUPFAM" id="SSF53187">
    <property type="entry name" value="Zn-dependent exopeptidases"/>
    <property type="match status" value="1"/>
</dbReference>
<accession>A0A081PBN9</accession>
<dbReference type="Proteomes" id="UP000028007">
    <property type="component" value="Unassembled WGS sequence"/>
</dbReference>
<reference evidence="10 11" key="1">
    <citation type="journal article" date="1992" name="Int. J. Syst. Bacteriol.">
        <title>Sphingobacterium antarcticus sp. nov. a Psychrotrophic Bacterium from the Soils of Schirmacher Oasis, Antarctica.</title>
        <authorList>
            <person name="Shivaji S."/>
            <person name="Ray M.K."/>
            <person name="Rao N.S."/>
            <person name="Saiserr L."/>
            <person name="Jagannadham M.V."/>
            <person name="Kumar G.S."/>
            <person name="Reddy G."/>
            <person name="Bhargava P.M."/>
        </authorList>
    </citation>
    <scope>NUCLEOTIDE SEQUENCE [LARGE SCALE GENOMIC DNA]</scope>
    <source>
        <strain evidence="10 11">4BY</strain>
    </source>
</reference>
<evidence type="ECO:0000256" key="4">
    <source>
        <dbReference type="ARBA" id="ARBA00022723"/>
    </source>
</evidence>
<evidence type="ECO:0000313" key="11">
    <source>
        <dbReference type="Proteomes" id="UP000028007"/>
    </source>
</evidence>
<dbReference type="EMBL" id="JNFF01000117">
    <property type="protein sequence ID" value="KEQ28112.1"/>
    <property type="molecule type" value="Genomic_DNA"/>
</dbReference>
<dbReference type="GO" id="GO:0008270">
    <property type="term" value="F:zinc ion binding"/>
    <property type="evidence" value="ECO:0007669"/>
    <property type="project" value="InterPro"/>
</dbReference>
<comment type="cofactor">
    <cofactor evidence="1">
        <name>Zn(2+)</name>
        <dbReference type="ChEBI" id="CHEBI:29105"/>
    </cofactor>
</comment>
<organism evidence="10 11">
    <name type="scientific">Pedobacter antarcticus 4BY</name>
    <dbReference type="NCBI Taxonomy" id="1358423"/>
    <lineage>
        <taxon>Bacteria</taxon>
        <taxon>Pseudomonadati</taxon>
        <taxon>Bacteroidota</taxon>
        <taxon>Sphingobacteriia</taxon>
        <taxon>Sphingobacteriales</taxon>
        <taxon>Sphingobacteriaceae</taxon>
        <taxon>Pedobacter</taxon>
    </lineage>
</organism>
<dbReference type="GO" id="GO:0006508">
    <property type="term" value="P:proteolysis"/>
    <property type="evidence" value="ECO:0007669"/>
    <property type="project" value="UniProtKB-KW"/>
</dbReference>
<evidence type="ECO:0000256" key="6">
    <source>
        <dbReference type="ARBA" id="ARBA00022833"/>
    </source>
</evidence>
<protein>
    <submittedName>
        <fullName evidence="10">Peptidase</fullName>
    </submittedName>
</protein>
<comment type="similarity">
    <text evidence="2">Belongs to the peptidase M14 family.</text>
</comment>
<evidence type="ECO:0000259" key="9">
    <source>
        <dbReference type="SMART" id="SM00631"/>
    </source>
</evidence>
<keyword evidence="8" id="KW-0732">Signal</keyword>
<dbReference type="GO" id="GO:0004181">
    <property type="term" value="F:metallocarboxypeptidase activity"/>
    <property type="evidence" value="ECO:0007669"/>
    <property type="project" value="InterPro"/>
</dbReference>
<keyword evidence="6" id="KW-0862">Zinc</keyword>
<evidence type="ECO:0000256" key="2">
    <source>
        <dbReference type="ARBA" id="ARBA00005988"/>
    </source>
</evidence>
<proteinExistence type="inferred from homology"/>
<name>A0A081PBN9_9SPHI</name>
<dbReference type="GO" id="GO:0005615">
    <property type="term" value="C:extracellular space"/>
    <property type="evidence" value="ECO:0007669"/>
    <property type="project" value="TreeGrafter"/>
</dbReference>
<dbReference type="InterPro" id="IPR000834">
    <property type="entry name" value="Peptidase_M14"/>
</dbReference>
<dbReference type="AlphaFoldDB" id="A0A081PBN9"/>
<dbReference type="RefSeq" id="WP_051760274.1">
    <property type="nucleotide sequence ID" value="NZ_JNFF01000117.1"/>
</dbReference>
<comment type="caution">
    <text evidence="10">The sequence shown here is derived from an EMBL/GenBank/DDBJ whole genome shotgun (WGS) entry which is preliminary data.</text>
</comment>
<dbReference type="PANTHER" id="PTHR11705:SF143">
    <property type="entry name" value="SLL0236 PROTEIN"/>
    <property type="match status" value="1"/>
</dbReference>
<dbReference type="Gene3D" id="3.40.630.10">
    <property type="entry name" value="Zn peptidases"/>
    <property type="match status" value="1"/>
</dbReference>
<dbReference type="eggNOG" id="COG2866">
    <property type="taxonomic scope" value="Bacteria"/>
</dbReference>
<feature type="signal peptide" evidence="8">
    <location>
        <begin position="1"/>
        <end position="24"/>
    </location>
</feature>